<evidence type="ECO:0000313" key="2">
    <source>
        <dbReference type="Proteomes" id="UP000034952"/>
    </source>
</evidence>
<protein>
    <submittedName>
        <fullName evidence="1">Uncharacterized protein</fullName>
    </submittedName>
</protein>
<name>A0A0G0EHA1_9BACT</name>
<proteinExistence type="predicted"/>
<reference evidence="1 2" key="1">
    <citation type="journal article" date="2015" name="Nature">
        <title>rRNA introns, odd ribosomes, and small enigmatic genomes across a large radiation of phyla.</title>
        <authorList>
            <person name="Brown C.T."/>
            <person name="Hug L.A."/>
            <person name="Thomas B.C."/>
            <person name="Sharon I."/>
            <person name="Castelle C.J."/>
            <person name="Singh A."/>
            <person name="Wilkins M.J."/>
            <person name="Williams K.H."/>
            <person name="Banfield J.F."/>
        </authorList>
    </citation>
    <scope>NUCLEOTIDE SEQUENCE [LARGE SCALE GENOMIC DNA]</scope>
</reference>
<dbReference type="Proteomes" id="UP000034952">
    <property type="component" value="Unassembled WGS sequence"/>
</dbReference>
<dbReference type="EMBL" id="LBPY01000004">
    <property type="protein sequence ID" value="KKP66622.1"/>
    <property type="molecule type" value="Genomic_DNA"/>
</dbReference>
<organism evidence="1 2">
    <name type="scientific">Candidatus Nomurabacteria bacterium GW2011_GWE1_35_16</name>
    <dbReference type="NCBI Taxonomy" id="1618761"/>
    <lineage>
        <taxon>Bacteria</taxon>
        <taxon>Candidatus Nomuraibacteriota</taxon>
    </lineage>
</organism>
<gene>
    <name evidence="1" type="ORF">UR64_C0004G0003</name>
</gene>
<accession>A0A0G0EHA1</accession>
<comment type="caution">
    <text evidence="1">The sequence shown here is derived from an EMBL/GenBank/DDBJ whole genome shotgun (WGS) entry which is preliminary data.</text>
</comment>
<sequence length="212" mass="24359">MIYILVGDDVKNKSIYIKELTDGRESSFIFNNDADKNLIMSYVSDTNLFGANPVIVLENILNEGIISFSSEELDLLKDSDTPFIFKEDKFLSTEQKKYKKYGEIKIFENKKMPVSYKFNIFGITDAFAKHDKVMTWVLYRRGIEGGVEPEAIAGILFWKIKTMILSGNYLFDKDELKRQSSRIVSIYHKAHRGESDFSIGLEQFILSSLSSK</sequence>
<evidence type="ECO:0000313" key="1">
    <source>
        <dbReference type="EMBL" id="KKP66622.1"/>
    </source>
</evidence>
<dbReference type="AlphaFoldDB" id="A0A0G0EHA1"/>